<dbReference type="EMBL" id="GGEC01087105">
    <property type="protein sequence ID" value="MBX67589.1"/>
    <property type="molecule type" value="Transcribed_RNA"/>
</dbReference>
<organism evidence="1">
    <name type="scientific">Rhizophora mucronata</name>
    <name type="common">Asiatic mangrove</name>
    <dbReference type="NCBI Taxonomy" id="61149"/>
    <lineage>
        <taxon>Eukaryota</taxon>
        <taxon>Viridiplantae</taxon>
        <taxon>Streptophyta</taxon>
        <taxon>Embryophyta</taxon>
        <taxon>Tracheophyta</taxon>
        <taxon>Spermatophyta</taxon>
        <taxon>Magnoliopsida</taxon>
        <taxon>eudicotyledons</taxon>
        <taxon>Gunneridae</taxon>
        <taxon>Pentapetalae</taxon>
        <taxon>rosids</taxon>
        <taxon>fabids</taxon>
        <taxon>Malpighiales</taxon>
        <taxon>Rhizophoraceae</taxon>
        <taxon>Rhizophora</taxon>
    </lineage>
</organism>
<proteinExistence type="predicted"/>
<sequence>MDTLTSCMHSRYFSEAFWGHIWLFNLLEQPSD</sequence>
<protein>
    <submittedName>
        <fullName evidence="1">Uncharacterized protein</fullName>
    </submittedName>
</protein>
<evidence type="ECO:0000313" key="1">
    <source>
        <dbReference type="EMBL" id="MBX67589.1"/>
    </source>
</evidence>
<name>A0A2P2QKR3_RHIMU</name>
<reference evidence="1" key="1">
    <citation type="submission" date="2018-02" db="EMBL/GenBank/DDBJ databases">
        <title>Rhizophora mucronata_Transcriptome.</title>
        <authorList>
            <person name="Meera S.P."/>
            <person name="Sreeshan A."/>
            <person name="Augustine A."/>
        </authorList>
    </citation>
    <scope>NUCLEOTIDE SEQUENCE</scope>
    <source>
        <tissue evidence="1">Leaf</tissue>
    </source>
</reference>
<dbReference type="AlphaFoldDB" id="A0A2P2QKR3"/>
<accession>A0A2P2QKR3</accession>